<dbReference type="InterPro" id="IPR035172">
    <property type="entry name" value="DUF5302"/>
</dbReference>
<evidence type="ECO:0000313" key="2">
    <source>
        <dbReference type="EMBL" id="GHB76087.1"/>
    </source>
</evidence>
<dbReference type="RefSeq" id="WP_190186761.1">
    <property type="nucleotide sequence ID" value="NZ_BMVP01000013.1"/>
</dbReference>
<accession>A0ABQ3EZ98</accession>
<evidence type="ECO:0008006" key="4">
    <source>
        <dbReference type="Google" id="ProtNLM"/>
    </source>
</evidence>
<dbReference type="EMBL" id="BMVP01000013">
    <property type="protein sequence ID" value="GHB76087.1"/>
    <property type="molecule type" value="Genomic_DNA"/>
</dbReference>
<dbReference type="Proteomes" id="UP000642673">
    <property type="component" value="Unassembled WGS sequence"/>
</dbReference>
<evidence type="ECO:0000313" key="3">
    <source>
        <dbReference type="Proteomes" id="UP000642673"/>
    </source>
</evidence>
<protein>
    <recommendedName>
        <fullName evidence="4">DUF5302 domain-containing protein</fullName>
    </recommendedName>
</protein>
<keyword evidence="3" id="KW-1185">Reference proteome</keyword>
<evidence type="ECO:0000256" key="1">
    <source>
        <dbReference type="SAM" id="MobiDB-lite"/>
    </source>
</evidence>
<organism evidence="2 3">
    <name type="scientific">Streptomyces cirratus</name>
    <dbReference type="NCBI Taxonomy" id="68187"/>
    <lineage>
        <taxon>Bacteria</taxon>
        <taxon>Bacillati</taxon>
        <taxon>Actinomycetota</taxon>
        <taxon>Actinomycetes</taxon>
        <taxon>Kitasatosporales</taxon>
        <taxon>Streptomycetaceae</taxon>
        <taxon>Streptomyces</taxon>
    </lineage>
</organism>
<name>A0ABQ3EZ98_9ACTN</name>
<comment type="caution">
    <text evidence="2">The sequence shown here is derived from an EMBL/GenBank/DDBJ whole genome shotgun (WGS) entry which is preliminary data.</text>
</comment>
<sequence length="60" mass="6834">MTDTPENNAAENDGKRKFREALERKARTAMSQQAQHEGRLKLKGYNGPNGQNRSFRRKSG</sequence>
<reference evidence="3" key="1">
    <citation type="journal article" date="2019" name="Int. J. Syst. Evol. Microbiol.">
        <title>The Global Catalogue of Microorganisms (GCM) 10K type strain sequencing project: providing services to taxonomists for standard genome sequencing and annotation.</title>
        <authorList>
            <consortium name="The Broad Institute Genomics Platform"/>
            <consortium name="The Broad Institute Genome Sequencing Center for Infectious Disease"/>
            <person name="Wu L."/>
            <person name="Ma J."/>
        </authorList>
    </citation>
    <scope>NUCLEOTIDE SEQUENCE [LARGE SCALE GENOMIC DNA]</scope>
    <source>
        <strain evidence="3">JCM 4738</strain>
    </source>
</reference>
<dbReference type="Pfam" id="PF17227">
    <property type="entry name" value="DUF5302"/>
    <property type="match status" value="1"/>
</dbReference>
<proteinExistence type="predicted"/>
<gene>
    <name evidence="2" type="ORF">GCM10010347_53260</name>
</gene>
<feature type="region of interest" description="Disordered" evidence="1">
    <location>
        <begin position="24"/>
        <end position="60"/>
    </location>
</feature>